<name>E0VDS1_PEDHC</name>
<dbReference type="GO" id="GO:0034220">
    <property type="term" value="P:monoatomic ion transmembrane transport"/>
    <property type="evidence" value="ECO:0007669"/>
    <property type="project" value="UniProtKB-KW"/>
</dbReference>
<evidence type="ECO:0000256" key="10">
    <source>
        <dbReference type="ARBA" id="ARBA00023136"/>
    </source>
</evidence>
<keyword evidence="9 12" id="KW-0406">Ion transport</keyword>
<sequence>MLNLARSLASQKLVNLKPKRVHIDNLIFKCHYRATVLLLLIGVALLSSQEYIGEHIRCIHGDSKLGKVIDRFCFFMGTFTVVKHHNRSVSNREIAHPGVGPYVQKDGEEIIKHIYYQWVIFFLFIQAVFFYTPHLIWREMEKGIMKKLILGLNEIKMLNVEEKKKNFHIIQNQLKNRLYVNRSWSGYLIFCELLNLINLILQIYLTNVFLGYKFWNLGKQIYWDVKNDEFNPLDVIFPKVTKCSFQKFGPSGSVQFHDIMCIMALNIVNEKIFIVLWFWYLILFILSVFVLIWRIVSFFMKNSVSFNDYVFKFTAFSKLNKLHLTTVLHNVSYGEWLFLKYLAGNMNGKMFNDLLAQLSESFLRESVSEDDDKKILEKKIVEKEKQSSVQLLLDF</sequence>
<dbReference type="PROSITE" id="PS51013">
    <property type="entry name" value="PANNEXIN"/>
    <property type="match status" value="1"/>
</dbReference>
<evidence type="ECO:0000256" key="6">
    <source>
        <dbReference type="ARBA" id="ARBA00022868"/>
    </source>
</evidence>
<dbReference type="VEuPathDB" id="VectorBase:PHUM124390"/>
<dbReference type="AlphaFoldDB" id="E0VDS1"/>
<dbReference type="InParanoid" id="E0VDS1"/>
<evidence type="ECO:0000313" key="13">
    <source>
        <dbReference type="EMBL" id="EEB11527.1"/>
    </source>
</evidence>
<feature type="transmembrane region" description="Helical" evidence="12">
    <location>
        <begin position="184"/>
        <end position="205"/>
    </location>
</feature>
<evidence type="ECO:0000256" key="3">
    <source>
        <dbReference type="ARBA" id="ARBA00022448"/>
    </source>
</evidence>
<dbReference type="PANTHER" id="PTHR11893">
    <property type="entry name" value="INNEXIN"/>
    <property type="match status" value="1"/>
</dbReference>
<dbReference type="KEGG" id="phu:Phum_PHUM124390"/>
<dbReference type="GO" id="GO:0005886">
    <property type="term" value="C:plasma membrane"/>
    <property type="evidence" value="ECO:0007669"/>
    <property type="project" value="UniProtKB-SubCell"/>
</dbReference>
<dbReference type="HOGENOM" id="CLU_035763_1_1_1"/>
<dbReference type="EMBL" id="DS235084">
    <property type="protein sequence ID" value="EEB11527.1"/>
    <property type="molecule type" value="Genomic_DNA"/>
</dbReference>
<dbReference type="OrthoDB" id="5867527at2759"/>
<keyword evidence="5 12" id="KW-0812">Transmembrane</keyword>
<evidence type="ECO:0000256" key="5">
    <source>
        <dbReference type="ARBA" id="ARBA00022692"/>
    </source>
</evidence>
<dbReference type="Proteomes" id="UP000009046">
    <property type="component" value="Unassembled WGS sequence"/>
</dbReference>
<dbReference type="eggNOG" id="ENOG502QS4R">
    <property type="taxonomic scope" value="Eukaryota"/>
</dbReference>
<proteinExistence type="inferred from homology"/>
<keyword evidence="7" id="KW-0965">Cell junction</keyword>
<keyword evidence="15" id="KW-1185">Reference proteome</keyword>
<evidence type="ECO:0000313" key="15">
    <source>
        <dbReference type="Proteomes" id="UP000009046"/>
    </source>
</evidence>
<dbReference type="InterPro" id="IPR000990">
    <property type="entry name" value="Innexin"/>
</dbReference>
<reference evidence="14" key="3">
    <citation type="submission" date="2021-02" db="UniProtKB">
        <authorList>
            <consortium name="EnsemblMetazoa"/>
        </authorList>
    </citation>
    <scope>IDENTIFICATION</scope>
    <source>
        <strain evidence="14">USDA</strain>
    </source>
</reference>
<dbReference type="GO" id="GO:0007602">
    <property type="term" value="P:phototransduction"/>
    <property type="evidence" value="ECO:0007669"/>
    <property type="project" value="TreeGrafter"/>
</dbReference>
<feature type="transmembrane region" description="Helical" evidence="12">
    <location>
        <begin position="115"/>
        <end position="137"/>
    </location>
</feature>
<accession>E0VDS1</accession>
<gene>
    <name evidence="14" type="primary">8238395</name>
    <name evidence="12" type="synonym">inx</name>
    <name evidence="13" type="ORF">Phum_PHUM124390</name>
</gene>
<dbReference type="Pfam" id="PF00876">
    <property type="entry name" value="Innexin"/>
    <property type="match status" value="1"/>
</dbReference>
<dbReference type="CTD" id="8238395"/>
<evidence type="ECO:0000256" key="12">
    <source>
        <dbReference type="RuleBase" id="RU010713"/>
    </source>
</evidence>
<comment type="subcellular location">
    <subcellularLocation>
        <location evidence="1">Cell junction</location>
        <location evidence="1">Gap junction</location>
    </subcellularLocation>
    <subcellularLocation>
        <location evidence="2 12">Cell membrane</location>
        <topology evidence="2 12">Multi-pass membrane protein</topology>
    </subcellularLocation>
</comment>
<keyword evidence="8 12" id="KW-1133">Transmembrane helix</keyword>
<evidence type="ECO:0000256" key="2">
    <source>
        <dbReference type="ARBA" id="ARBA00004651"/>
    </source>
</evidence>
<dbReference type="GO" id="GO:0005921">
    <property type="term" value="C:gap junction"/>
    <property type="evidence" value="ECO:0007669"/>
    <property type="project" value="UniProtKB-SubCell"/>
</dbReference>
<dbReference type="OMA" id="QITWTNR"/>
<feature type="transmembrane region" description="Helical" evidence="12">
    <location>
        <begin position="272"/>
        <end position="293"/>
    </location>
</feature>
<comment type="similarity">
    <text evidence="12">Belongs to the pannexin family.</text>
</comment>
<keyword evidence="4" id="KW-1003">Cell membrane</keyword>
<dbReference type="RefSeq" id="XP_002424265.1">
    <property type="nucleotide sequence ID" value="XM_002424220.1"/>
</dbReference>
<evidence type="ECO:0000256" key="8">
    <source>
        <dbReference type="ARBA" id="ARBA00022989"/>
    </source>
</evidence>
<reference evidence="13" key="1">
    <citation type="submission" date="2007-04" db="EMBL/GenBank/DDBJ databases">
        <title>Annotation of Pediculus humanus corporis strain USDA.</title>
        <authorList>
            <person name="Kirkness E."/>
            <person name="Hannick L."/>
            <person name="Hass B."/>
            <person name="Bruggner R."/>
            <person name="Lawson D."/>
            <person name="Bidwell S."/>
            <person name="Joardar V."/>
            <person name="Caler E."/>
            <person name="Walenz B."/>
            <person name="Inman J."/>
            <person name="Schobel S."/>
            <person name="Galinsky K."/>
            <person name="Amedeo P."/>
            <person name="Strausberg R."/>
        </authorList>
    </citation>
    <scope>NUCLEOTIDE SEQUENCE</scope>
    <source>
        <strain evidence="13">USDA</strain>
    </source>
</reference>
<dbReference type="EMBL" id="AAZO01001461">
    <property type="status" value="NOT_ANNOTATED_CDS"/>
    <property type="molecule type" value="Genomic_DNA"/>
</dbReference>
<reference evidence="13" key="2">
    <citation type="submission" date="2007-04" db="EMBL/GenBank/DDBJ databases">
        <title>The genome of the human body louse.</title>
        <authorList>
            <consortium name="The Human Body Louse Genome Consortium"/>
            <person name="Kirkness E."/>
            <person name="Walenz B."/>
            <person name="Hass B."/>
            <person name="Bruggner R."/>
            <person name="Strausberg R."/>
        </authorList>
    </citation>
    <scope>NUCLEOTIDE SEQUENCE</scope>
    <source>
        <strain evidence="13">USDA</strain>
    </source>
</reference>
<keyword evidence="11 12" id="KW-0407">Ion channel</keyword>
<evidence type="ECO:0000256" key="1">
    <source>
        <dbReference type="ARBA" id="ARBA00004610"/>
    </source>
</evidence>
<dbReference type="EnsemblMetazoa" id="PHUM124390-RA">
    <property type="protein sequence ID" value="PHUM124390-PA"/>
    <property type="gene ID" value="PHUM124390"/>
</dbReference>
<protein>
    <recommendedName>
        <fullName evidence="12">Innexin</fullName>
    </recommendedName>
</protein>
<evidence type="ECO:0000256" key="4">
    <source>
        <dbReference type="ARBA" id="ARBA00022475"/>
    </source>
</evidence>
<dbReference type="GeneID" id="8238395"/>
<keyword evidence="10 12" id="KW-0472">Membrane</keyword>
<comment type="function">
    <text evidence="12">Structural component of the gap junctions.</text>
</comment>
<evidence type="ECO:0000256" key="11">
    <source>
        <dbReference type="ARBA" id="ARBA00023303"/>
    </source>
</evidence>
<keyword evidence="3 12" id="KW-0813">Transport</keyword>
<comment type="caution">
    <text evidence="12">Lacks conserved residue(s) required for the propagation of feature annotation.</text>
</comment>
<dbReference type="PRINTS" id="PR01262">
    <property type="entry name" value="INNEXIN"/>
</dbReference>
<dbReference type="PANTHER" id="PTHR11893:SF38">
    <property type="entry name" value="INNEXIN INX7"/>
    <property type="match status" value="1"/>
</dbReference>
<dbReference type="FunCoup" id="E0VDS1">
    <property type="interactions" value="8"/>
</dbReference>
<evidence type="ECO:0000256" key="7">
    <source>
        <dbReference type="ARBA" id="ARBA00022949"/>
    </source>
</evidence>
<keyword evidence="6" id="KW-0303">Gap junction</keyword>
<evidence type="ECO:0000256" key="9">
    <source>
        <dbReference type="ARBA" id="ARBA00023065"/>
    </source>
</evidence>
<dbReference type="GO" id="GO:0005243">
    <property type="term" value="F:gap junction channel activity"/>
    <property type="evidence" value="ECO:0007669"/>
    <property type="project" value="TreeGrafter"/>
</dbReference>
<organism>
    <name type="scientific">Pediculus humanus subsp. corporis</name>
    <name type="common">Body louse</name>
    <dbReference type="NCBI Taxonomy" id="121224"/>
    <lineage>
        <taxon>Eukaryota</taxon>
        <taxon>Metazoa</taxon>
        <taxon>Ecdysozoa</taxon>
        <taxon>Arthropoda</taxon>
        <taxon>Hexapoda</taxon>
        <taxon>Insecta</taxon>
        <taxon>Pterygota</taxon>
        <taxon>Neoptera</taxon>
        <taxon>Paraneoptera</taxon>
        <taxon>Psocodea</taxon>
        <taxon>Troctomorpha</taxon>
        <taxon>Phthiraptera</taxon>
        <taxon>Anoplura</taxon>
        <taxon>Pediculidae</taxon>
        <taxon>Pediculus</taxon>
    </lineage>
</organism>
<evidence type="ECO:0000313" key="14">
    <source>
        <dbReference type="EnsemblMetazoa" id="PHUM124390-PA"/>
    </source>
</evidence>